<dbReference type="EMBL" id="OZ035830">
    <property type="protein sequence ID" value="CAL1613687.1"/>
    <property type="molecule type" value="Genomic_DNA"/>
</dbReference>
<feature type="compositionally biased region" description="Basic residues" evidence="1">
    <location>
        <begin position="315"/>
        <end position="327"/>
    </location>
</feature>
<reference evidence="2 3" key="1">
    <citation type="submission" date="2024-04" db="EMBL/GenBank/DDBJ databases">
        <authorList>
            <person name="Waldvogel A.-M."/>
            <person name="Schoenle A."/>
        </authorList>
    </citation>
    <scope>NUCLEOTIDE SEQUENCE [LARGE SCALE GENOMIC DNA]</scope>
</reference>
<feature type="region of interest" description="Disordered" evidence="1">
    <location>
        <begin position="112"/>
        <end position="459"/>
    </location>
</feature>
<evidence type="ECO:0000256" key="1">
    <source>
        <dbReference type="SAM" id="MobiDB-lite"/>
    </source>
</evidence>
<feature type="compositionally biased region" description="Polar residues" evidence="1">
    <location>
        <begin position="699"/>
        <end position="716"/>
    </location>
</feature>
<dbReference type="Proteomes" id="UP001497482">
    <property type="component" value="Chromosome 8"/>
</dbReference>
<accession>A0AAV2MK85</accession>
<feature type="compositionally biased region" description="Basic residues" evidence="1">
    <location>
        <begin position="593"/>
        <end position="603"/>
    </location>
</feature>
<feature type="region of interest" description="Disordered" evidence="1">
    <location>
        <begin position="36"/>
        <end position="60"/>
    </location>
</feature>
<feature type="compositionally biased region" description="Pro residues" evidence="1">
    <location>
        <begin position="252"/>
        <end position="272"/>
    </location>
</feature>
<gene>
    <name evidence="2" type="ORF">KC01_LOCUS39857</name>
</gene>
<evidence type="ECO:0000313" key="2">
    <source>
        <dbReference type="EMBL" id="CAL1613687.1"/>
    </source>
</evidence>
<feature type="region of interest" description="Disordered" evidence="1">
    <location>
        <begin position="593"/>
        <end position="716"/>
    </location>
</feature>
<dbReference type="AlphaFoldDB" id="A0AAV2MK85"/>
<proteinExistence type="predicted"/>
<feature type="compositionally biased region" description="Polar residues" evidence="1">
    <location>
        <begin position="348"/>
        <end position="366"/>
    </location>
</feature>
<organism evidence="2 3">
    <name type="scientific">Knipowitschia caucasica</name>
    <name type="common">Caucasian dwarf goby</name>
    <name type="synonym">Pomatoschistus caucasicus</name>
    <dbReference type="NCBI Taxonomy" id="637954"/>
    <lineage>
        <taxon>Eukaryota</taxon>
        <taxon>Metazoa</taxon>
        <taxon>Chordata</taxon>
        <taxon>Craniata</taxon>
        <taxon>Vertebrata</taxon>
        <taxon>Euteleostomi</taxon>
        <taxon>Actinopterygii</taxon>
        <taxon>Neopterygii</taxon>
        <taxon>Teleostei</taxon>
        <taxon>Neoteleostei</taxon>
        <taxon>Acanthomorphata</taxon>
        <taxon>Gobiaria</taxon>
        <taxon>Gobiiformes</taxon>
        <taxon>Gobioidei</taxon>
        <taxon>Gobiidae</taxon>
        <taxon>Gobiinae</taxon>
        <taxon>Knipowitschia</taxon>
    </lineage>
</organism>
<feature type="compositionally biased region" description="Low complexity" evidence="1">
    <location>
        <begin position="141"/>
        <end position="154"/>
    </location>
</feature>
<feature type="compositionally biased region" description="Basic residues" evidence="1">
    <location>
        <begin position="398"/>
        <end position="416"/>
    </location>
</feature>
<protein>
    <submittedName>
        <fullName evidence="2">Uncharacterized protein</fullName>
    </submittedName>
</protein>
<sequence length="716" mass="78384">MPGRPKSTVWHLPKPTSHPLRSYIRVRIPHAINTLTGLPTRNQGARQPGPPGRNGLPSPPFLPPHFLFHLPYTAPTPIQLLSLSLSLGYPFNTTPDSPLRLSSYVIRSPLPIAHRPNEENPNLKQSQPTVSPKQTNLARLSAHSSSAPTSSPSPNKLPSQPSLQAATSPQTSSIPHSPTLPPLSNTNHLQTLPGQLPIDTRHHEGTTNVTKSAVKLRWKPQIRPQKTAPLQHKPEGHQPSIPPIPVRISPRPKQPPSPTPTPPFPGHLPTPSPLAGNASGLSTPPPPPRPRISSPSGPPRPRHPPLLIPTPLSRPRPRTVARRRLLRLGKPSSLSERPPRTDPPPSPAQRNSKLYTSSPPQTTNTDLRSSLFPLLAAPPPFSPPPAPRPGDWTDAPHHPRLPLRPRHHQHRHHSISAHHDHPDSTSPLSPLDAQAAPPSAYPKTRPPPSINPPTKQELPHLVGAPTISLRLISCPGTTPGARTPHRNQARPGTTGPPKRQALDPHAHSASTPPPNLTPFDLPRRRDSLTSLRRNQLSRDTSEHQNATLSRDEATRTPILAQRPRPKDTHWTPLYGTERPSTLYQTTQRPRLLTRHHPQLRRPPPHVIPSSPGLHLPKTSPPDTLTITRRKNRHAQRDPIRGASTPSSQRLPAGHALQERDAQQPHPVGKPAPHEFSLGQTTPVSSPQPAPDPTPATKLFRTTSPLHRNQSPPHILL</sequence>
<feature type="compositionally biased region" description="Polar residues" evidence="1">
    <location>
        <begin position="36"/>
        <end position="45"/>
    </location>
</feature>
<evidence type="ECO:0000313" key="3">
    <source>
        <dbReference type="Proteomes" id="UP001497482"/>
    </source>
</evidence>
<feature type="compositionally biased region" description="Pro residues" evidence="1">
    <location>
        <begin position="283"/>
        <end position="314"/>
    </location>
</feature>
<feature type="compositionally biased region" description="Polar residues" evidence="1">
    <location>
        <begin position="528"/>
        <end position="548"/>
    </location>
</feature>
<name>A0AAV2MK85_KNICA</name>
<keyword evidence="3" id="KW-1185">Reference proteome</keyword>
<feature type="compositionally biased region" description="Pro residues" evidence="1">
    <location>
        <begin position="376"/>
        <end position="388"/>
    </location>
</feature>
<feature type="region of interest" description="Disordered" evidence="1">
    <location>
        <begin position="471"/>
        <end position="576"/>
    </location>
</feature>
<feature type="compositionally biased region" description="Polar residues" evidence="1">
    <location>
        <begin position="156"/>
        <end position="193"/>
    </location>
</feature>
<feature type="compositionally biased region" description="Polar residues" evidence="1">
    <location>
        <begin position="119"/>
        <end position="138"/>
    </location>
</feature>